<organism evidence="1 2">
    <name type="scientific">Cyclocybe aegerita</name>
    <name type="common">Black poplar mushroom</name>
    <name type="synonym">Agrocybe aegerita</name>
    <dbReference type="NCBI Taxonomy" id="1973307"/>
    <lineage>
        <taxon>Eukaryota</taxon>
        <taxon>Fungi</taxon>
        <taxon>Dikarya</taxon>
        <taxon>Basidiomycota</taxon>
        <taxon>Agaricomycotina</taxon>
        <taxon>Agaricomycetes</taxon>
        <taxon>Agaricomycetidae</taxon>
        <taxon>Agaricales</taxon>
        <taxon>Agaricineae</taxon>
        <taxon>Bolbitiaceae</taxon>
        <taxon>Cyclocybe</taxon>
    </lineage>
</organism>
<comment type="caution">
    <text evidence="1">The sequence shown here is derived from an EMBL/GenBank/DDBJ whole genome shotgun (WGS) entry which is preliminary data.</text>
</comment>
<evidence type="ECO:0000313" key="2">
    <source>
        <dbReference type="Proteomes" id="UP000467700"/>
    </source>
</evidence>
<dbReference type="EMBL" id="CACVBS010000013">
    <property type="protein sequence ID" value="CAA7259097.1"/>
    <property type="molecule type" value="Genomic_DNA"/>
</dbReference>
<dbReference type="AlphaFoldDB" id="A0A8S0WJV1"/>
<protein>
    <submittedName>
        <fullName evidence="1">Uncharacterized protein</fullName>
    </submittedName>
</protein>
<keyword evidence="2" id="KW-1185">Reference proteome</keyword>
<gene>
    <name evidence="1" type="ORF">AAE3_LOCUS1510</name>
</gene>
<accession>A0A8S0WJV1</accession>
<name>A0A8S0WJV1_CYCAE</name>
<reference evidence="1 2" key="1">
    <citation type="submission" date="2020-01" db="EMBL/GenBank/DDBJ databases">
        <authorList>
            <person name="Gupta K D."/>
        </authorList>
    </citation>
    <scope>NUCLEOTIDE SEQUENCE [LARGE SCALE GENOMIC DNA]</scope>
</reference>
<sequence length="117" mass="13406">MTQVYTTFSCAREQVLFLSEAYVRRTHHDWAFKGASGWLLVGSFYRGWLATIIIDSSSHSLSMPLKREEGWVRVMDLLDHYTEIGLAPWFSPTAALHTRVAMTFLGSRSSFFLRDPS</sequence>
<evidence type="ECO:0000313" key="1">
    <source>
        <dbReference type="EMBL" id="CAA7259097.1"/>
    </source>
</evidence>
<dbReference type="Proteomes" id="UP000467700">
    <property type="component" value="Unassembled WGS sequence"/>
</dbReference>
<proteinExistence type="predicted"/>